<evidence type="ECO:0000313" key="2">
    <source>
        <dbReference type="Proteomes" id="UP001595999"/>
    </source>
</evidence>
<dbReference type="Proteomes" id="UP001595999">
    <property type="component" value="Unassembled WGS sequence"/>
</dbReference>
<dbReference type="RefSeq" id="WP_048409733.1">
    <property type="nucleotide sequence ID" value="NZ_JBHSEK010000007.1"/>
</dbReference>
<reference evidence="2" key="1">
    <citation type="journal article" date="2019" name="Int. J. Syst. Evol. Microbiol.">
        <title>The Global Catalogue of Microorganisms (GCM) 10K type strain sequencing project: providing services to taxonomists for standard genome sequencing and annotation.</title>
        <authorList>
            <consortium name="The Broad Institute Genomics Platform"/>
            <consortium name="The Broad Institute Genome Sequencing Center for Infectious Disease"/>
            <person name="Wu L."/>
            <person name="Ma J."/>
        </authorList>
    </citation>
    <scope>NUCLEOTIDE SEQUENCE [LARGE SCALE GENOMIC DNA]</scope>
    <source>
        <strain evidence="2">CGMCC 4.7608</strain>
    </source>
</reference>
<sequence length="138" mass="16007">MSVKLPLRRHYRPGTKPVPHQELPFVAIMPGHLRQHCWQVPPADNYHQAYRIGREFAGHYIQYVQDNPNGHGHALLARIAGDIDFSDQSAVRGYWAGFFALIEQVLVFPIDIFDYIDRVNTREEALREMMGSRPRNIK</sequence>
<dbReference type="EMBL" id="JBHSEK010000007">
    <property type="protein sequence ID" value="MFC4490419.1"/>
    <property type="molecule type" value="Genomic_DNA"/>
</dbReference>
<protein>
    <submittedName>
        <fullName evidence="1">Uncharacterized protein</fullName>
    </submittedName>
</protein>
<comment type="caution">
    <text evidence="1">The sequence shown here is derived from an EMBL/GenBank/DDBJ whole genome shotgun (WGS) entry which is preliminary data.</text>
</comment>
<name>A0ABV8ZUR3_9NEIS</name>
<organism evidence="1 2">
    <name type="scientific">Chromobacterium aquaticum</name>
    <dbReference type="NCBI Taxonomy" id="467180"/>
    <lineage>
        <taxon>Bacteria</taxon>
        <taxon>Pseudomonadati</taxon>
        <taxon>Pseudomonadota</taxon>
        <taxon>Betaproteobacteria</taxon>
        <taxon>Neisseriales</taxon>
        <taxon>Chromobacteriaceae</taxon>
        <taxon>Chromobacterium</taxon>
    </lineage>
</organism>
<keyword evidence="2" id="KW-1185">Reference proteome</keyword>
<evidence type="ECO:0000313" key="1">
    <source>
        <dbReference type="EMBL" id="MFC4490419.1"/>
    </source>
</evidence>
<gene>
    <name evidence="1" type="ORF">ACFO0R_12375</name>
</gene>
<proteinExistence type="predicted"/>
<accession>A0ABV8ZUR3</accession>